<organism evidence="2 4">
    <name type="scientific">Prunus armeniaca</name>
    <name type="common">Apricot</name>
    <name type="synonym">Armeniaca vulgaris</name>
    <dbReference type="NCBI Taxonomy" id="36596"/>
    <lineage>
        <taxon>Eukaryota</taxon>
        <taxon>Viridiplantae</taxon>
        <taxon>Streptophyta</taxon>
        <taxon>Embryophyta</taxon>
        <taxon>Tracheophyta</taxon>
        <taxon>Spermatophyta</taxon>
        <taxon>Magnoliopsida</taxon>
        <taxon>eudicotyledons</taxon>
        <taxon>Gunneridae</taxon>
        <taxon>Pentapetalae</taxon>
        <taxon>rosids</taxon>
        <taxon>fabids</taxon>
        <taxon>Rosales</taxon>
        <taxon>Rosaceae</taxon>
        <taxon>Amygdaloideae</taxon>
        <taxon>Amygdaleae</taxon>
        <taxon>Prunus</taxon>
    </lineage>
</organism>
<evidence type="ECO:0000313" key="1">
    <source>
        <dbReference type="EMBL" id="CAB4281538.1"/>
    </source>
</evidence>
<dbReference type="OrthoDB" id="1746462at2759"/>
<protein>
    <submittedName>
        <fullName evidence="2">Uncharacterized protein</fullName>
    </submittedName>
</protein>
<accession>A0A6J5XHP3</accession>
<dbReference type="Proteomes" id="UP000507222">
    <property type="component" value="Unassembled WGS sequence"/>
</dbReference>
<reference evidence="2 3" key="2">
    <citation type="submission" date="2020-05" db="EMBL/GenBank/DDBJ databases">
        <authorList>
            <person name="Campoy J."/>
            <person name="Schneeberger K."/>
            <person name="Spophaly S."/>
        </authorList>
    </citation>
    <scope>NUCLEOTIDE SEQUENCE [LARGE SCALE GENOMIC DNA]</scope>
    <source>
        <strain evidence="2">PruArmRojPasFocal</strain>
    </source>
</reference>
<name>A0A6J5XHP3_PRUAR</name>
<sequence length="90" mass="10108">MVKNNNNAHPGNRTLVSTVGGYYDTTTPDALLAIQSETIILNLTFESIYFPPRRSFTHSSRLVSLSLSLSIQVSNWQRGRQSPELDELIE</sequence>
<gene>
    <name evidence="1" type="ORF">CURHAP_LOCUS34621</name>
    <name evidence="2" type="ORF">ORAREDHAP_LOCUS34291</name>
</gene>
<evidence type="ECO:0000313" key="4">
    <source>
        <dbReference type="Proteomes" id="UP000507245"/>
    </source>
</evidence>
<dbReference type="Proteomes" id="UP000507245">
    <property type="component" value="Unassembled WGS sequence"/>
</dbReference>
<proteinExistence type="predicted"/>
<evidence type="ECO:0000313" key="2">
    <source>
        <dbReference type="EMBL" id="CAB4312023.1"/>
    </source>
</evidence>
<keyword evidence="4" id="KW-1185">Reference proteome</keyword>
<dbReference type="EMBL" id="CAEKDK010000005">
    <property type="protein sequence ID" value="CAB4281538.1"/>
    <property type="molecule type" value="Genomic_DNA"/>
</dbReference>
<dbReference type="AlphaFoldDB" id="A0A6J5XHP3"/>
<evidence type="ECO:0000313" key="3">
    <source>
        <dbReference type="Proteomes" id="UP000507222"/>
    </source>
</evidence>
<reference evidence="4" key="1">
    <citation type="journal article" date="2020" name="Genome Biol.">
        <title>Gamete binning: chromosome-level and haplotype-resolved genome assembly enabled by high-throughput single-cell sequencing of gamete genomes.</title>
        <authorList>
            <person name="Campoy J.A."/>
            <person name="Sun H."/>
            <person name="Goel M."/>
            <person name="Jiao W.-B."/>
            <person name="Folz-Donahue K."/>
            <person name="Wang N."/>
            <person name="Rubio M."/>
            <person name="Liu C."/>
            <person name="Kukat C."/>
            <person name="Ruiz D."/>
            <person name="Huettel B."/>
            <person name="Schneeberger K."/>
        </authorList>
    </citation>
    <scope>NUCLEOTIDE SEQUENCE [LARGE SCALE GENOMIC DNA]</scope>
    <source>
        <strain evidence="4">cv. Rojo Pasion</strain>
    </source>
</reference>
<dbReference type="EMBL" id="CAEKKB010000005">
    <property type="protein sequence ID" value="CAB4312023.1"/>
    <property type="molecule type" value="Genomic_DNA"/>
</dbReference>